<dbReference type="Proteomes" id="UP001148737">
    <property type="component" value="Unassembled WGS sequence"/>
</dbReference>
<reference evidence="1" key="1">
    <citation type="submission" date="2022-07" db="EMBL/GenBank/DDBJ databases">
        <title>Genome Sequence of Lecanicillium saksenae.</title>
        <authorList>
            <person name="Buettner E."/>
        </authorList>
    </citation>
    <scope>NUCLEOTIDE SEQUENCE</scope>
    <source>
        <strain evidence="1">VT-O1</strain>
    </source>
</reference>
<name>A0ACC1R406_9HYPO</name>
<gene>
    <name evidence="1" type="ORF">NLG97_g1971</name>
</gene>
<accession>A0ACC1R406</accession>
<evidence type="ECO:0000313" key="2">
    <source>
        <dbReference type="Proteomes" id="UP001148737"/>
    </source>
</evidence>
<proteinExistence type="predicted"/>
<protein>
    <submittedName>
        <fullName evidence="1">Uncharacterized protein</fullName>
    </submittedName>
</protein>
<comment type="caution">
    <text evidence="1">The sequence shown here is derived from an EMBL/GenBank/DDBJ whole genome shotgun (WGS) entry which is preliminary data.</text>
</comment>
<organism evidence="1 2">
    <name type="scientific">Lecanicillium saksenae</name>
    <dbReference type="NCBI Taxonomy" id="468837"/>
    <lineage>
        <taxon>Eukaryota</taxon>
        <taxon>Fungi</taxon>
        <taxon>Dikarya</taxon>
        <taxon>Ascomycota</taxon>
        <taxon>Pezizomycotina</taxon>
        <taxon>Sordariomycetes</taxon>
        <taxon>Hypocreomycetidae</taxon>
        <taxon>Hypocreales</taxon>
        <taxon>Cordycipitaceae</taxon>
        <taxon>Lecanicillium</taxon>
    </lineage>
</organism>
<evidence type="ECO:0000313" key="1">
    <source>
        <dbReference type="EMBL" id="KAJ3497353.1"/>
    </source>
</evidence>
<dbReference type="EMBL" id="JANAKD010000117">
    <property type="protein sequence ID" value="KAJ3497353.1"/>
    <property type="molecule type" value="Genomic_DNA"/>
</dbReference>
<keyword evidence="2" id="KW-1185">Reference proteome</keyword>
<sequence>MATANVNRPTNVKEKDADINRKLQIYGIFRAFKAGKVPSNDQIDVALNSFLESRPLANPSSKLSDEGKILVDDAREVVRLAKNLLLSKNEGNLIQDFIWQTTQFDAKSVQGPKSQLTKDASKKDGEQALGDLRTLGTLLITNGQFRKLLKDSSILLRDMASDAAGGAATRFRPSEEELAQIDHAAEDNTWHEAPKFNKEDFKNKAQGLYKGNAKKDAQDVVDSVQSAASPASGDARDANIAAGQNAAKTSLKQKLDKNVDPETKEKLKKKREKLNKLRQKRYEKRWLWTVAFWVWMLAIHGIGLWLFTTGFLLTRLVLHEKSSCDAPPIGGTKGLLSPDKGCWHPKTFDRAVVILIDALRYDFTVPHAPDSPHHYHNAFPVLHEMAVKSPQNAFLRPFIADPPTATLQRLKGLTTGTLPTFIDLGSNFGGDAIDEDNLLMQLRNNGKKVAQIGDDTWWSLFPGYFEPNISRAYDSFDVWDLHTVDNGVIDHIFPLLEPNAKGQWDLLIGHCLGVDHAGHRYGPEHAAMTSKLQQMDEFIRKVVSKIDDDTLLIVMGDHGMDSKGDHGGESDDEVEAALWMYAKRPIFGRTLPEHAVPPPNAKVRPVNQIDFVPTLALLLGIPIPFNNLGKPIEEAFAGPRGNDWANLAAVSRVAAAGIERYQKLYFETRGITPAAGEGSPAVLWTAANDGKLSGRGLYDALSAYQERNLGVCKSLWARFDVPRMGMGVFVTVIGLLVLVMYSSRTEDDEYVVLNNAELDYAEKQLEQLAAADGEEDPEHPDQYFHKDILHWAMDVRVILVIATLTGAAVFRGQPLDGLATLVATIMIASTGTALYKHGKTLRNMLPDTFWGWMAVVFTVSHSLGFASNSYTIWEDSILLFFITTFGVAALVSSFRIDSSRVDRYMGIYHSVAFIVLGRIASYSKLCREEQMPYCQSTYYSSSASSTSATWQVILPFLAFIGLPVLIKSFLTPTKSYEGLAPTWVGYVFRFSLLLSAVYWLVDAANNGKWLAAQVPEIILKTAGVYIAQFTLAITVVAGTTAFVWAPPSVSIVPSKGRITIMGYANALGARYLLLPISVLGTCLLLTKPMGAGALSLMMWQLLALFEILDLNGLKTETIGPIMLAILGNFYFFKTGHQAVLSSIQWDAVFIPLFTIRYPWAPLIVAVNTFAAQILAITSLPLIALWKVGPKQRGVLETVSRALGVFIAYYAVEALATISWAGWLRRHLMLYRVFSPRFMMAALLLLLLDLLGILITLAGVRSNSLAVSDVFGWAE</sequence>